<dbReference type="InterPro" id="IPR057798">
    <property type="entry name" value="PH_YqeB"/>
</dbReference>
<dbReference type="Pfam" id="PF23493">
    <property type="entry name" value="CysS_C"/>
    <property type="match status" value="1"/>
</dbReference>
<dbReference type="RefSeq" id="WP_184887249.1">
    <property type="nucleotide sequence ID" value="NZ_BAAAHD010000098.1"/>
</dbReference>
<dbReference type="Proteomes" id="UP000549343">
    <property type="component" value="Unassembled WGS sequence"/>
</dbReference>
<feature type="domain" description="Cysteinyl-tRNA ligase anticodon binding" evidence="2">
    <location>
        <begin position="175"/>
        <end position="224"/>
    </location>
</feature>
<dbReference type="InterPro" id="IPR056411">
    <property type="entry name" value="CysS_C"/>
</dbReference>
<keyword evidence="7" id="KW-1185">Reference proteome</keyword>
<evidence type="ECO:0000259" key="3">
    <source>
        <dbReference type="Pfam" id="PF23494"/>
    </source>
</evidence>
<accession>A0A7W7MZK1</accession>
<evidence type="ECO:0000256" key="1">
    <source>
        <dbReference type="SAM" id="Phobius"/>
    </source>
</evidence>
<feature type="transmembrane region" description="Helical" evidence="1">
    <location>
        <begin position="21"/>
        <end position="43"/>
    </location>
</feature>
<dbReference type="EMBL" id="JACHMV010000001">
    <property type="protein sequence ID" value="MBB4777036.1"/>
    <property type="molecule type" value="Genomic_DNA"/>
</dbReference>
<dbReference type="EMBL" id="BAAAHD010000098">
    <property type="protein sequence ID" value="GAA0600941.1"/>
    <property type="molecule type" value="Genomic_DNA"/>
</dbReference>
<sequence>MSKSSEEHDRPAVLREPAWSTAAVYVVAALLGAAAGWLLGLLAEWLVSLPYAPMKGPARLVDMIPGVVLPVLGALAGLVVGLIAQYEQLVIRLYKDHVVLTRKGHEQRLSREDIAIICRNGGKLVVLGTDGGELARVESGLDFGRVAATVAEHGYRWADADPYEHEFRLWVPDLPGLSDGANALLKARQNSLEDDNEDDARLLREELAHLGVVVKEEKRRQYVRTLGQVPVRKDERPEQ</sequence>
<evidence type="ECO:0000313" key="6">
    <source>
        <dbReference type="Proteomes" id="UP000549343"/>
    </source>
</evidence>
<dbReference type="AlphaFoldDB" id="A0A7W7MZK1"/>
<keyword evidence="1" id="KW-0812">Transmembrane</keyword>
<reference evidence="5 6" key="2">
    <citation type="submission" date="2020-08" db="EMBL/GenBank/DDBJ databases">
        <title>Sequencing the genomes of 1000 actinobacteria strains.</title>
        <authorList>
            <person name="Klenk H.-P."/>
        </authorList>
    </citation>
    <scope>NUCLEOTIDE SEQUENCE [LARGE SCALE GENOMIC DNA]</scope>
    <source>
        <strain evidence="5 6">DSM 44772</strain>
    </source>
</reference>
<protein>
    <submittedName>
        <fullName evidence="5">Uncharacterized protein</fullName>
    </submittedName>
</protein>
<name>A0A7W7MZK1_9ACTN</name>
<evidence type="ECO:0000313" key="5">
    <source>
        <dbReference type="EMBL" id="MBB4777036.1"/>
    </source>
</evidence>
<feature type="transmembrane region" description="Helical" evidence="1">
    <location>
        <begin position="63"/>
        <end position="84"/>
    </location>
</feature>
<evidence type="ECO:0000259" key="2">
    <source>
        <dbReference type="Pfam" id="PF23493"/>
    </source>
</evidence>
<gene>
    <name evidence="5" type="ORF">F4557_005454</name>
    <name evidence="4" type="ORF">GCM10009546_73650</name>
</gene>
<keyword evidence="1" id="KW-0472">Membrane</keyword>
<evidence type="ECO:0000313" key="7">
    <source>
        <dbReference type="Proteomes" id="UP001501427"/>
    </source>
</evidence>
<dbReference type="Pfam" id="PF23494">
    <property type="entry name" value="bPH_10"/>
    <property type="match status" value="1"/>
</dbReference>
<keyword evidence="1" id="KW-1133">Transmembrane helix</keyword>
<organism evidence="5 6">
    <name type="scientific">Actinomadura livida</name>
    <dbReference type="NCBI Taxonomy" id="79909"/>
    <lineage>
        <taxon>Bacteria</taxon>
        <taxon>Bacillati</taxon>
        <taxon>Actinomycetota</taxon>
        <taxon>Actinomycetes</taxon>
        <taxon>Streptosporangiales</taxon>
        <taxon>Thermomonosporaceae</taxon>
        <taxon>Actinomadura</taxon>
    </lineage>
</organism>
<reference evidence="4 7" key="1">
    <citation type="journal article" date="2019" name="Int. J. Syst. Evol. Microbiol.">
        <title>The Global Catalogue of Microorganisms (GCM) 10K type strain sequencing project: providing services to taxonomists for standard genome sequencing and annotation.</title>
        <authorList>
            <consortium name="The Broad Institute Genomics Platform"/>
            <consortium name="The Broad Institute Genome Sequencing Center for Infectious Disease"/>
            <person name="Wu L."/>
            <person name="Ma J."/>
        </authorList>
    </citation>
    <scope>NUCLEOTIDE SEQUENCE [LARGE SCALE GENOMIC DNA]</scope>
    <source>
        <strain evidence="4 7">JCM 10667</strain>
    </source>
</reference>
<proteinExistence type="predicted"/>
<comment type="caution">
    <text evidence="5">The sequence shown here is derived from an EMBL/GenBank/DDBJ whole genome shotgun (WGS) entry which is preliminary data.</text>
</comment>
<feature type="domain" description="YqeB PH" evidence="3">
    <location>
        <begin position="13"/>
        <end position="158"/>
    </location>
</feature>
<evidence type="ECO:0000313" key="4">
    <source>
        <dbReference type="EMBL" id="GAA0600941.1"/>
    </source>
</evidence>
<dbReference type="Proteomes" id="UP001501427">
    <property type="component" value="Unassembled WGS sequence"/>
</dbReference>
<reference evidence="4" key="3">
    <citation type="submission" date="2023-12" db="EMBL/GenBank/DDBJ databases">
        <authorList>
            <person name="Sun Q."/>
            <person name="Inoue M."/>
        </authorList>
    </citation>
    <scope>NUCLEOTIDE SEQUENCE</scope>
    <source>
        <strain evidence="4">JCM 10667</strain>
    </source>
</reference>